<evidence type="ECO:0000256" key="1">
    <source>
        <dbReference type="ARBA" id="ARBA00004906"/>
    </source>
</evidence>
<organism evidence="3 4">
    <name type="scientific">Spinacia oleracea</name>
    <name type="common">Spinach</name>
    <dbReference type="NCBI Taxonomy" id="3562"/>
    <lineage>
        <taxon>Eukaryota</taxon>
        <taxon>Viridiplantae</taxon>
        <taxon>Streptophyta</taxon>
        <taxon>Embryophyta</taxon>
        <taxon>Tracheophyta</taxon>
        <taxon>Spermatophyta</taxon>
        <taxon>Magnoliopsida</taxon>
        <taxon>eudicotyledons</taxon>
        <taxon>Gunneridae</taxon>
        <taxon>Pentapetalae</taxon>
        <taxon>Caryophyllales</taxon>
        <taxon>Chenopodiaceae</taxon>
        <taxon>Chenopodioideae</taxon>
        <taxon>Anserineae</taxon>
        <taxon>Spinacia</taxon>
    </lineage>
</organism>
<name>A0ABM3QY14_SPIOL</name>
<accession>A0ABM3QY14</accession>
<dbReference type="RefSeq" id="XP_056688263.1">
    <property type="nucleotide sequence ID" value="XM_056832285.1"/>
</dbReference>
<dbReference type="InterPro" id="IPR036296">
    <property type="entry name" value="SKP1-like_dim_sf"/>
</dbReference>
<gene>
    <name evidence="4" type="primary">LOC110803743</name>
</gene>
<reference evidence="4" key="2">
    <citation type="submission" date="2025-08" db="UniProtKB">
        <authorList>
            <consortium name="RefSeq"/>
        </authorList>
    </citation>
    <scope>IDENTIFICATION</scope>
    <source>
        <tissue evidence="4">Leaf</tissue>
    </source>
</reference>
<dbReference type="InterPro" id="IPR011333">
    <property type="entry name" value="SKP1/BTB/POZ_sf"/>
</dbReference>
<sequence>MKVGCLIWNGIANGVQKKPLVTWVHKKIQQYIANYFMVTNGKTQMQGILTNETKCLRREIVKVRDESHETLFDLSLDIDQKSSIQAFYVEIESGHNTLFDLILAANYLDIKSWLDLNYQTVADMIKGKTPEEIRKIFHIKNDFTEEEEAEIRKENQWAFE</sequence>
<evidence type="ECO:0000259" key="2">
    <source>
        <dbReference type="Pfam" id="PF01466"/>
    </source>
</evidence>
<comment type="pathway">
    <text evidence="1">Protein modification; protein ubiquitination.</text>
</comment>
<dbReference type="SUPFAM" id="SSF81382">
    <property type="entry name" value="Skp1 dimerisation domain-like"/>
    <property type="match status" value="1"/>
</dbReference>
<dbReference type="InterPro" id="IPR016897">
    <property type="entry name" value="SKP1"/>
</dbReference>
<proteinExistence type="predicted"/>
<dbReference type="Pfam" id="PF01466">
    <property type="entry name" value="Skp1"/>
    <property type="match status" value="1"/>
</dbReference>
<keyword evidence="3" id="KW-1185">Reference proteome</keyword>
<dbReference type="InterPro" id="IPR016072">
    <property type="entry name" value="Skp1_comp_dimer"/>
</dbReference>
<dbReference type="GeneID" id="110803743"/>
<reference evidence="3" key="1">
    <citation type="journal article" date="2021" name="Nat. Commun.">
        <title>Genomic analyses provide insights into spinach domestication and the genetic basis of agronomic traits.</title>
        <authorList>
            <person name="Cai X."/>
            <person name="Sun X."/>
            <person name="Xu C."/>
            <person name="Sun H."/>
            <person name="Wang X."/>
            <person name="Ge C."/>
            <person name="Zhang Z."/>
            <person name="Wang Q."/>
            <person name="Fei Z."/>
            <person name="Jiao C."/>
            <person name="Wang Q."/>
        </authorList>
    </citation>
    <scope>NUCLEOTIDE SEQUENCE [LARGE SCALE GENOMIC DNA]</scope>
    <source>
        <strain evidence="3">cv. Varoflay</strain>
    </source>
</reference>
<dbReference type="Gene3D" id="3.30.710.10">
    <property type="entry name" value="Potassium Channel Kv1.1, Chain A"/>
    <property type="match status" value="1"/>
</dbReference>
<protein>
    <submittedName>
        <fullName evidence="4">SKP1-like protein 20</fullName>
    </submittedName>
</protein>
<dbReference type="PANTHER" id="PTHR11165">
    <property type="entry name" value="SKP1"/>
    <property type="match status" value="1"/>
</dbReference>
<dbReference type="Proteomes" id="UP000813463">
    <property type="component" value="Chromosome 6"/>
</dbReference>
<evidence type="ECO:0000313" key="3">
    <source>
        <dbReference type="Proteomes" id="UP000813463"/>
    </source>
</evidence>
<evidence type="ECO:0000313" key="4">
    <source>
        <dbReference type="RefSeq" id="XP_056688263.1"/>
    </source>
</evidence>
<feature type="domain" description="SKP1 component dimerisation" evidence="2">
    <location>
        <begin position="114"/>
        <end position="158"/>
    </location>
</feature>